<dbReference type="PANTHER" id="PTHR43820">
    <property type="entry name" value="HIGH-AFFINITY BRANCHED-CHAIN AMINO ACID TRANSPORT ATP-BINDING PROTEIN LIVF"/>
    <property type="match status" value="1"/>
</dbReference>
<gene>
    <name evidence="7" type="ORF">SAMN05216202_1213</name>
</gene>
<dbReference type="InterPro" id="IPR003593">
    <property type="entry name" value="AAA+_ATPase"/>
</dbReference>
<evidence type="ECO:0000256" key="3">
    <source>
        <dbReference type="ARBA" id="ARBA00022741"/>
    </source>
</evidence>
<evidence type="ECO:0000313" key="7">
    <source>
        <dbReference type="EMBL" id="SDU89447.1"/>
    </source>
</evidence>
<evidence type="ECO:0000313" key="8">
    <source>
        <dbReference type="Proteomes" id="UP000198600"/>
    </source>
</evidence>
<keyword evidence="2" id="KW-0813">Transport</keyword>
<evidence type="ECO:0000256" key="1">
    <source>
        <dbReference type="ARBA" id="ARBA00005417"/>
    </source>
</evidence>
<dbReference type="Pfam" id="PF00005">
    <property type="entry name" value="ABC_tran"/>
    <property type="match status" value="1"/>
</dbReference>
<dbReference type="InterPro" id="IPR052156">
    <property type="entry name" value="BCAA_Transport_ATP-bd_LivF"/>
</dbReference>
<accession>A0A1H2M847</accession>
<keyword evidence="5" id="KW-0029">Amino-acid transport</keyword>
<dbReference type="Gene3D" id="3.40.50.300">
    <property type="entry name" value="P-loop containing nucleotide triphosphate hydrolases"/>
    <property type="match status" value="1"/>
</dbReference>
<dbReference type="GO" id="GO:0015658">
    <property type="term" value="F:branched-chain amino acid transmembrane transporter activity"/>
    <property type="evidence" value="ECO:0007669"/>
    <property type="project" value="TreeGrafter"/>
</dbReference>
<dbReference type="PROSITE" id="PS00211">
    <property type="entry name" value="ABC_TRANSPORTER_1"/>
    <property type="match status" value="1"/>
</dbReference>
<name>A0A1H2M847_9PSED</name>
<dbReference type="SUPFAM" id="SSF52540">
    <property type="entry name" value="P-loop containing nucleoside triphosphate hydrolases"/>
    <property type="match status" value="1"/>
</dbReference>
<organism evidence="7 8">
    <name type="scientific">Pseudomonas mucidolens</name>
    <dbReference type="NCBI Taxonomy" id="46679"/>
    <lineage>
        <taxon>Bacteria</taxon>
        <taxon>Pseudomonadati</taxon>
        <taxon>Pseudomonadota</taxon>
        <taxon>Gammaproteobacteria</taxon>
        <taxon>Pseudomonadales</taxon>
        <taxon>Pseudomonadaceae</taxon>
        <taxon>Pseudomonas</taxon>
    </lineage>
</organism>
<keyword evidence="4 7" id="KW-0067">ATP-binding</keyword>
<dbReference type="AlphaFoldDB" id="A0A1H2M847"/>
<dbReference type="GO" id="GO:0016887">
    <property type="term" value="F:ATP hydrolysis activity"/>
    <property type="evidence" value="ECO:0007669"/>
    <property type="project" value="InterPro"/>
</dbReference>
<dbReference type="STRING" id="46679.SAMN05216202_1213"/>
<dbReference type="GO" id="GO:0015807">
    <property type="term" value="P:L-amino acid transport"/>
    <property type="evidence" value="ECO:0007669"/>
    <property type="project" value="TreeGrafter"/>
</dbReference>
<evidence type="ECO:0000256" key="5">
    <source>
        <dbReference type="ARBA" id="ARBA00022970"/>
    </source>
</evidence>
<dbReference type="EMBL" id="LT629802">
    <property type="protein sequence ID" value="SDU89447.1"/>
    <property type="molecule type" value="Genomic_DNA"/>
</dbReference>
<dbReference type="SMART" id="SM00382">
    <property type="entry name" value="AAA"/>
    <property type="match status" value="1"/>
</dbReference>
<protein>
    <submittedName>
        <fullName evidence="7">Amino acid/amide ABC transporter ATP-binding protein 2, HAAT family</fullName>
    </submittedName>
</protein>
<dbReference type="Proteomes" id="UP000198600">
    <property type="component" value="Chromosome I"/>
</dbReference>
<evidence type="ECO:0000256" key="2">
    <source>
        <dbReference type="ARBA" id="ARBA00022448"/>
    </source>
</evidence>
<dbReference type="CDD" id="cd03224">
    <property type="entry name" value="ABC_TM1139_LivF_branched"/>
    <property type="match status" value="1"/>
</dbReference>
<dbReference type="PROSITE" id="PS50893">
    <property type="entry name" value="ABC_TRANSPORTER_2"/>
    <property type="match status" value="1"/>
</dbReference>
<evidence type="ECO:0000256" key="4">
    <source>
        <dbReference type="ARBA" id="ARBA00022840"/>
    </source>
</evidence>
<keyword evidence="3" id="KW-0547">Nucleotide-binding</keyword>
<dbReference type="InterPro" id="IPR003439">
    <property type="entry name" value="ABC_transporter-like_ATP-bd"/>
</dbReference>
<proteinExistence type="inferred from homology"/>
<feature type="domain" description="ABC transporter" evidence="6">
    <location>
        <begin position="21"/>
        <end position="254"/>
    </location>
</feature>
<keyword evidence="8" id="KW-1185">Reference proteome</keyword>
<comment type="similarity">
    <text evidence="1">Belongs to the ABC transporter superfamily.</text>
</comment>
<dbReference type="InterPro" id="IPR017871">
    <property type="entry name" value="ABC_transporter-like_CS"/>
</dbReference>
<dbReference type="InterPro" id="IPR027417">
    <property type="entry name" value="P-loop_NTPase"/>
</dbReference>
<dbReference type="GO" id="GO:0005524">
    <property type="term" value="F:ATP binding"/>
    <property type="evidence" value="ECO:0007669"/>
    <property type="project" value="UniProtKB-KW"/>
</dbReference>
<dbReference type="PANTHER" id="PTHR43820:SF6">
    <property type="entry name" value="ABC TRANSPORTER ATP-BINDING PROTEIN"/>
    <property type="match status" value="1"/>
</dbReference>
<sequence length="264" mass="28871">MMNMQVEPHLAPRNQVDDAVLEIKDLSVAYGKVEALSNASLTVGKGQIVTVIGPNGAGKTTLLSAIMGALGSRGQVHFDGSLETLPEVEVMVSRGLGLVPEKRELFTSMSVADNLLLGAFQRHRRGDRRYSETLGEVYELFPRLWERREQLAATLSGGERQMLAVGRALMAKPKLLMLDEPSLGLAPLITREIFRIITALREQGVSILLVEQNARAALRVADYAYVLETGQIAMQGPARKLADDPRVIEAYLGLASKHQEMLAN</sequence>
<evidence type="ECO:0000259" key="6">
    <source>
        <dbReference type="PROSITE" id="PS50893"/>
    </source>
</evidence>
<dbReference type="RefSeq" id="WP_172832066.1">
    <property type="nucleotide sequence ID" value="NZ_LS483433.1"/>
</dbReference>
<reference evidence="8" key="1">
    <citation type="submission" date="2016-10" db="EMBL/GenBank/DDBJ databases">
        <authorList>
            <person name="Varghese N."/>
            <person name="Submissions S."/>
        </authorList>
    </citation>
    <scope>NUCLEOTIDE SEQUENCE [LARGE SCALE GENOMIC DNA]</scope>
    <source>
        <strain evidence="8">LMG 2223</strain>
    </source>
</reference>